<evidence type="ECO:0000256" key="1">
    <source>
        <dbReference type="ARBA" id="ARBA00003436"/>
    </source>
</evidence>
<dbReference type="InterPro" id="IPR002126">
    <property type="entry name" value="Cadherin-like_dom"/>
</dbReference>
<evidence type="ECO:0000256" key="9">
    <source>
        <dbReference type="ARBA" id="ARBA00022989"/>
    </source>
</evidence>
<dbReference type="PROSITE" id="PS00232">
    <property type="entry name" value="CADHERIN_1"/>
    <property type="match status" value="3"/>
</dbReference>
<feature type="domain" description="Cadherin" evidence="16">
    <location>
        <begin position="134"/>
        <end position="242"/>
    </location>
</feature>
<evidence type="ECO:0000256" key="15">
    <source>
        <dbReference type="SAM" id="SignalP"/>
    </source>
</evidence>
<dbReference type="FunFam" id="2.60.40.60:FF:000001">
    <property type="entry name" value="Protocadherin alpha 2"/>
    <property type="match status" value="1"/>
</dbReference>
<dbReference type="GO" id="GO:0005509">
    <property type="term" value="F:calcium ion binding"/>
    <property type="evidence" value="ECO:0007669"/>
    <property type="project" value="UniProtKB-UniRule"/>
</dbReference>
<dbReference type="GO" id="GO:0005886">
    <property type="term" value="C:plasma membrane"/>
    <property type="evidence" value="ECO:0007669"/>
    <property type="project" value="UniProtKB-SubCell"/>
</dbReference>
<dbReference type="AlphaFoldDB" id="A0A811YQA2"/>
<dbReference type="FunFam" id="2.60.40.60:FF:000018">
    <property type="entry name" value="Protocadherin gamma c3"/>
    <property type="match status" value="1"/>
</dbReference>
<evidence type="ECO:0000313" key="17">
    <source>
        <dbReference type="EMBL" id="CAD7678914.1"/>
    </source>
</evidence>
<dbReference type="Pfam" id="PF16492">
    <property type="entry name" value="Cadherin_C_2"/>
    <property type="match status" value="1"/>
</dbReference>
<dbReference type="PROSITE" id="PS50268">
    <property type="entry name" value="CADHERIN_2"/>
    <property type="match status" value="6"/>
</dbReference>
<dbReference type="InterPro" id="IPR031904">
    <property type="entry name" value="Cadherin_CBD"/>
</dbReference>
<keyword evidence="7 12" id="KW-0106">Calcium</keyword>
<dbReference type="InterPro" id="IPR032455">
    <property type="entry name" value="Cadherin_C"/>
</dbReference>
<evidence type="ECO:0000256" key="13">
    <source>
        <dbReference type="SAM" id="MobiDB-lite"/>
    </source>
</evidence>
<dbReference type="PRINTS" id="PR00205">
    <property type="entry name" value="CADHERIN"/>
</dbReference>
<feature type="region of interest" description="Disordered" evidence="13">
    <location>
        <begin position="948"/>
        <end position="978"/>
    </location>
</feature>
<protein>
    <submittedName>
        <fullName evidence="17">(raccoon dog) hypothetical protein</fullName>
    </submittedName>
</protein>
<organism evidence="17 18">
    <name type="scientific">Nyctereutes procyonoides</name>
    <name type="common">Raccoon dog</name>
    <name type="synonym">Canis procyonoides</name>
    <dbReference type="NCBI Taxonomy" id="34880"/>
    <lineage>
        <taxon>Eukaryota</taxon>
        <taxon>Metazoa</taxon>
        <taxon>Chordata</taxon>
        <taxon>Craniata</taxon>
        <taxon>Vertebrata</taxon>
        <taxon>Euteleostomi</taxon>
        <taxon>Mammalia</taxon>
        <taxon>Eutheria</taxon>
        <taxon>Laurasiatheria</taxon>
        <taxon>Carnivora</taxon>
        <taxon>Caniformia</taxon>
        <taxon>Canidae</taxon>
        <taxon>Nyctereutes</taxon>
    </lineage>
</organism>
<dbReference type="InterPro" id="IPR020894">
    <property type="entry name" value="Cadherin_CS"/>
</dbReference>
<keyword evidence="3" id="KW-1003">Cell membrane</keyword>
<dbReference type="SUPFAM" id="SSF49313">
    <property type="entry name" value="Cadherin-like"/>
    <property type="match status" value="6"/>
</dbReference>
<evidence type="ECO:0000256" key="10">
    <source>
        <dbReference type="ARBA" id="ARBA00023136"/>
    </source>
</evidence>
<dbReference type="Proteomes" id="UP000645828">
    <property type="component" value="Unassembled WGS sequence"/>
</dbReference>
<sequence length="978" mass="105840">MAAQQKLPQHGRLMLLCFLLAVLCEARAWQMHYSVPEEIDKDSFVGDIAKDLGLEPLVLAERGVRIISRGRTQLFALNLRSGSLVTADRIDREELCAQSVRCLVNFNILLEDKLSIYSVEVEITDINDNAPRFGVEELELKISETTTPGFRIPLKSAHDADVGENTLQKYELNPNDHFSLDVRSRVDGNKYPELVLEHSLDREEKAFHHLILVALDGGSPIRSGTSRIRVTVLDANDNAPVFTQPEYRVSVPESMPIGTRILTVTATDTDEGYNAQVAYFQEKNLGETSKVFELESTSGDIIITKSLDYEDAKVHEIDIEAQDGPGLLTRTKVIVTVLDVNDNAPEFYVTSATSSIPEDSPPGTIIALFNVHDRDSGQNAFITCSLPENLPFKLEGSVDNYHRLVTTRTLDREQFSSYNITVTAKDGGKPSLSTDAHILLQVADINDNPPTFPHMSYSAYIPENNPRGASIISVVAHDPDNEDNAHVTYSLIEGTLHGAPLSSYISINSDTGILYALCSFDYEQFQDLQLWLTAWDSGNPPLSSNVSISIFVLDQNDNVPEILYPTLPTDGSTGVELAPRSAEPGYLVTKVVAVDRDSGQNAWLSYHLLKASEPELFQVGLHTGEVRTARALLDRDVLKQSLVVAVQDHGQPPLSATVTLTVAIADSIPDVLADLGSLEAPRDSQASDLTLYLPPLSATVTLTVAIADSIPDVLADLGSLEAPGDSQASDLTLYLVVAVAAVSCVFLAFVIVLLALRLRRWHASRLLQVAGGGLLGVPASASQFVGVDGVRAFLQTYSHEVSLTAGSRESHVIFPQPNYADTLISQYSCGKSEPLLITEDSAADLGNADSTNNQQAPPNTDWRFSQAQRPGTSGSQNGDETGTWPNNQFDTEMLQAMILASASEAADGSSTLGGGAGTMGLSARYGPQFTLQHVPDYRQNVYIPGSNATLTNAAGKRDGKAPAGGNGSKKKSGKKEKK</sequence>
<evidence type="ECO:0000256" key="2">
    <source>
        <dbReference type="ARBA" id="ARBA00004251"/>
    </source>
</evidence>
<dbReference type="FunFam" id="2.60.40.60:FF:000129">
    <property type="entry name" value="protocadherin alpha-C2 isoform X1"/>
    <property type="match status" value="1"/>
</dbReference>
<dbReference type="FunFam" id="2.60.40.60:FF:000004">
    <property type="entry name" value="Protocadherin 1 gamma 2"/>
    <property type="match status" value="1"/>
</dbReference>
<keyword evidence="11" id="KW-0325">Glycoprotein</keyword>
<dbReference type="EMBL" id="CAJHUB010000681">
    <property type="protein sequence ID" value="CAD7678914.1"/>
    <property type="molecule type" value="Genomic_DNA"/>
</dbReference>
<dbReference type="InterPro" id="IPR050174">
    <property type="entry name" value="Protocadherin/Cadherin-CA"/>
</dbReference>
<proteinExistence type="predicted"/>
<evidence type="ECO:0000313" key="18">
    <source>
        <dbReference type="Proteomes" id="UP000645828"/>
    </source>
</evidence>
<feature type="domain" description="Cadherin" evidence="16">
    <location>
        <begin position="453"/>
        <end position="562"/>
    </location>
</feature>
<evidence type="ECO:0000256" key="8">
    <source>
        <dbReference type="ARBA" id="ARBA00022889"/>
    </source>
</evidence>
<keyword evidence="9 14" id="KW-1133">Transmembrane helix</keyword>
<feature type="transmembrane region" description="Helical" evidence="14">
    <location>
        <begin position="733"/>
        <end position="756"/>
    </location>
</feature>
<feature type="domain" description="Cadherin" evidence="16">
    <location>
        <begin position="348"/>
        <end position="452"/>
    </location>
</feature>
<keyword evidence="6" id="KW-0677">Repeat</keyword>
<dbReference type="InterPro" id="IPR013164">
    <property type="entry name" value="Cadherin_N"/>
</dbReference>
<dbReference type="PANTHER" id="PTHR24028">
    <property type="entry name" value="CADHERIN-87A"/>
    <property type="match status" value="1"/>
</dbReference>
<name>A0A811YQA2_NYCPR</name>
<dbReference type="Pfam" id="PF15974">
    <property type="entry name" value="Cadherin_tail"/>
    <property type="match status" value="1"/>
</dbReference>
<feature type="compositionally biased region" description="Basic residues" evidence="13">
    <location>
        <begin position="968"/>
        <end position="978"/>
    </location>
</feature>
<gene>
    <name evidence="17" type="ORF">NYPRO_LOCUS11712</name>
</gene>
<evidence type="ECO:0000256" key="3">
    <source>
        <dbReference type="ARBA" id="ARBA00022475"/>
    </source>
</evidence>
<keyword evidence="10 14" id="KW-0472">Membrane</keyword>
<comment type="caution">
    <text evidence="17">The sequence shown here is derived from an EMBL/GenBank/DDBJ whole genome shotgun (WGS) entry which is preliminary data.</text>
</comment>
<feature type="signal peptide" evidence="15">
    <location>
        <begin position="1"/>
        <end position="28"/>
    </location>
</feature>
<dbReference type="GO" id="GO:0007156">
    <property type="term" value="P:homophilic cell adhesion via plasma membrane adhesion molecules"/>
    <property type="evidence" value="ECO:0007669"/>
    <property type="project" value="InterPro"/>
</dbReference>
<evidence type="ECO:0000256" key="11">
    <source>
        <dbReference type="ARBA" id="ARBA00023180"/>
    </source>
</evidence>
<keyword evidence="18" id="KW-1185">Reference proteome</keyword>
<keyword evidence="4 14" id="KW-0812">Transmembrane</keyword>
<evidence type="ECO:0000256" key="14">
    <source>
        <dbReference type="SAM" id="Phobius"/>
    </source>
</evidence>
<evidence type="ECO:0000256" key="7">
    <source>
        <dbReference type="ARBA" id="ARBA00022837"/>
    </source>
</evidence>
<comment type="subcellular location">
    <subcellularLocation>
        <location evidence="2">Cell membrane</location>
        <topology evidence="2">Single-pass type I membrane protein</topology>
    </subcellularLocation>
</comment>
<keyword evidence="5 15" id="KW-0732">Signal</keyword>
<dbReference type="FunFam" id="2.60.40.60:FF:000002">
    <property type="entry name" value="Protocadherin alpha 2"/>
    <property type="match status" value="1"/>
</dbReference>
<feature type="domain" description="Cadherin" evidence="16">
    <location>
        <begin position="75"/>
        <end position="133"/>
    </location>
</feature>
<reference evidence="17" key="1">
    <citation type="submission" date="2020-12" db="EMBL/GenBank/DDBJ databases">
        <authorList>
            <consortium name="Molecular Ecology Group"/>
        </authorList>
    </citation>
    <scope>NUCLEOTIDE SEQUENCE</scope>
    <source>
        <strain evidence="17">TBG_1078</strain>
    </source>
</reference>
<evidence type="ECO:0000256" key="4">
    <source>
        <dbReference type="ARBA" id="ARBA00022692"/>
    </source>
</evidence>
<comment type="function">
    <text evidence="1">Potential calcium-dependent cell-adhesion protein. May be involved in the establishment and maintenance of specific neuronal connections in the brain.</text>
</comment>
<dbReference type="CDD" id="cd11304">
    <property type="entry name" value="Cadherin_repeat"/>
    <property type="match status" value="6"/>
</dbReference>
<feature type="compositionally biased region" description="Polar residues" evidence="13">
    <location>
        <begin position="848"/>
        <end position="887"/>
    </location>
</feature>
<dbReference type="SMART" id="SM00112">
    <property type="entry name" value="CA"/>
    <property type="match status" value="6"/>
</dbReference>
<dbReference type="FunFam" id="2.60.40.60:FF:000006">
    <property type="entry name" value="Protocadherin alpha 2"/>
    <property type="match status" value="1"/>
</dbReference>
<feature type="region of interest" description="Disordered" evidence="13">
    <location>
        <begin position="844"/>
        <end position="887"/>
    </location>
</feature>
<keyword evidence="8" id="KW-0130">Cell adhesion</keyword>
<feature type="chain" id="PRO_5032408858" evidence="15">
    <location>
        <begin position="29"/>
        <end position="978"/>
    </location>
</feature>
<feature type="domain" description="Cadherin" evidence="16">
    <location>
        <begin position="243"/>
        <end position="347"/>
    </location>
</feature>
<evidence type="ECO:0000256" key="6">
    <source>
        <dbReference type="ARBA" id="ARBA00022737"/>
    </source>
</evidence>
<dbReference type="InterPro" id="IPR015919">
    <property type="entry name" value="Cadherin-like_sf"/>
</dbReference>
<evidence type="ECO:0000259" key="16">
    <source>
        <dbReference type="PROSITE" id="PS50268"/>
    </source>
</evidence>
<evidence type="ECO:0000256" key="5">
    <source>
        <dbReference type="ARBA" id="ARBA00022729"/>
    </source>
</evidence>
<evidence type="ECO:0000256" key="12">
    <source>
        <dbReference type="PROSITE-ProRule" id="PRU00043"/>
    </source>
</evidence>
<dbReference type="Pfam" id="PF00028">
    <property type="entry name" value="Cadherin"/>
    <property type="match status" value="5"/>
</dbReference>
<accession>A0A811YQA2</accession>
<dbReference type="PANTHER" id="PTHR24028:SF134">
    <property type="entry name" value="PROTOCADHERIN GAMMA-A2"/>
    <property type="match status" value="1"/>
</dbReference>
<dbReference type="Gene3D" id="2.60.40.60">
    <property type="entry name" value="Cadherins"/>
    <property type="match status" value="6"/>
</dbReference>
<feature type="domain" description="Cadherin" evidence="16">
    <location>
        <begin position="579"/>
        <end position="683"/>
    </location>
</feature>
<dbReference type="Pfam" id="PF08266">
    <property type="entry name" value="Cadherin_2"/>
    <property type="match status" value="1"/>
</dbReference>